<dbReference type="AlphaFoldDB" id="A0A9D2QM56"/>
<sequence length="316" mass="36049">MAKSKSKAPQVQVHTTWKKAFRRDWQLYLLCLLPLLMVIIFNYAAYPGLRMVFMDYKPARGYEGSEWVGLETFQKIFKDRDFLKALRNSIVFNILDLALQFPIPIILALMLNELRYARFKKVTQTILYLPHFLSWVIIGSVAYQMFRPQSGTINMLLMNWGLIDEGIPFLTEKWHWAVTYLLVGVWQTMGWGTIIYLAAITGISGELYEAAMIDGAGRWKRMWYITLPGIKGTAVTLLIMNLGKVMNSNLERLQAFANSQVRDFEYQLAVYIYEKGLNSGHFSEATAVGLFQSLVGLFLVLASDKVAKGLGEDGLL</sequence>
<dbReference type="PROSITE" id="PS50928">
    <property type="entry name" value="ABC_TM1"/>
    <property type="match status" value="1"/>
</dbReference>
<comment type="similarity">
    <text evidence="7">Belongs to the binding-protein-dependent transport system permease family.</text>
</comment>
<feature type="transmembrane region" description="Helical" evidence="7">
    <location>
        <begin position="178"/>
        <end position="201"/>
    </location>
</feature>
<feature type="transmembrane region" description="Helical" evidence="7">
    <location>
        <begin position="126"/>
        <end position="146"/>
    </location>
</feature>
<dbReference type="SUPFAM" id="SSF161098">
    <property type="entry name" value="MetI-like"/>
    <property type="match status" value="1"/>
</dbReference>
<feature type="transmembrane region" description="Helical" evidence="7">
    <location>
        <begin position="90"/>
        <end position="114"/>
    </location>
</feature>
<evidence type="ECO:0000256" key="3">
    <source>
        <dbReference type="ARBA" id="ARBA00022475"/>
    </source>
</evidence>
<evidence type="ECO:0000256" key="7">
    <source>
        <dbReference type="RuleBase" id="RU363032"/>
    </source>
</evidence>
<dbReference type="Pfam" id="PF00528">
    <property type="entry name" value="BPD_transp_1"/>
    <property type="match status" value="1"/>
</dbReference>
<dbReference type="InterPro" id="IPR050809">
    <property type="entry name" value="UgpAE/MalFG_permease"/>
</dbReference>
<reference evidence="9" key="2">
    <citation type="submission" date="2021-04" db="EMBL/GenBank/DDBJ databases">
        <authorList>
            <person name="Gilroy R."/>
        </authorList>
    </citation>
    <scope>NUCLEOTIDE SEQUENCE</scope>
    <source>
        <strain evidence="9">ChiBcec1-1630</strain>
    </source>
</reference>
<dbReference type="InterPro" id="IPR035906">
    <property type="entry name" value="MetI-like_sf"/>
</dbReference>
<proteinExistence type="inferred from homology"/>
<keyword evidence="6 7" id="KW-0472">Membrane</keyword>
<dbReference type="EMBL" id="DWVS01000295">
    <property type="protein sequence ID" value="HJC88628.1"/>
    <property type="molecule type" value="Genomic_DNA"/>
</dbReference>
<keyword evidence="5 7" id="KW-1133">Transmembrane helix</keyword>
<evidence type="ECO:0000256" key="6">
    <source>
        <dbReference type="ARBA" id="ARBA00023136"/>
    </source>
</evidence>
<keyword evidence="4 7" id="KW-0812">Transmembrane</keyword>
<name>A0A9D2QM56_9FIRM</name>
<comment type="caution">
    <text evidence="9">The sequence shown here is derived from an EMBL/GenBank/DDBJ whole genome shotgun (WGS) entry which is preliminary data.</text>
</comment>
<dbReference type="CDD" id="cd06261">
    <property type="entry name" value="TM_PBP2"/>
    <property type="match status" value="1"/>
</dbReference>
<feature type="transmembrane region" description="Helical" evidence="7">
    <location>
        <begin position="27"/>
        <end position="46"/>
    </location>
</feature>
<dbReference type="Proteomes" id="UP000823922">
    <property type="component" value="Unassembled WGS sequence"/>
</dbReference>
<evidence type="ECO:0000256" key="5">
    <source>
        <dbReference type="ARBA" id="ARBA00022989"/>
    </source>
</evidence>
<accession>A0A9D2QM56</accession>
<feature type="domain" description="ABC transmembrane type-1" evidence="8">
    <location>
        <begin position="86"/>
        <end position="303"/>
    </location>
</feature>
<evidence type="ECO:0000259" key="8">
    <source>
        <dbReference type="PROSITE" id="PS50928"/>
    </source>
</evidence>
<protein>
    <submittedName>
        <fullName evidence="9">ABC transporter permease subunit</fullName>
    </submittedName>
</protein>
<evidence type="ECO:0000256" key="2">
    <source>
        <dbReference type="ARBA" id="ARBA00022448"/>
    </source>
</evidence>
<evidence type="ECO:0000313" key="9">
    <source>
        <dbReference type="EMBL" id="HJC88628.1"/>
    </source>
</evidence>
<dbReference type="PANTHER" id="PTHR43227">
    <property type="entry name" value="BLL4140 PROTEIN"/>
    <property type="match status" value="1"/>
</dbReference>
<dbReference type="PANTHER" id="PTHR43227:SF11">
    <property type="entry name" value="BLL4140 PROTEIN"/>
    <property type="match status" value="1"/>
</dbReference>
<evidence type="ECO:0000256" key="1">
    <source>
        <dbReference type="ARBA" id="ARBA00004651"/>
    </source>
</evidence>
<evidence type="ECO:0000313" key="10">
    <source>
        <dbReference type="Proteomes" id="UP000823922"/>
    </source>
</evidence>
<reference evidence="9" key="1">
    <citation type="journal article" date="2021" name="PeerJ">
        <title>Extensive microbial diversity within the chicken gut microbiome revealed by metagenomics and culture.</title>
        <authorList>
            <person name="Gilroy R."/>
            <person name="Ravi A."/>
            <person name="Getino M."/>
            <person name="Pursley I."/>
            <person name="Horton D.L."/>
            <person name="Alikhan N.F."/>
            <person name="Baker D."/>
            <person name="Gharbi K."/>
            <person name="Hall N."/>
            <person name="Watson M."/>
            <person name="Adriaenssens E.M."/>
            <person name="Foster-Nyarko E."/>
            <person name="Jarju S."/>
            <person name="Secka A."/>
            <person name="Antonio M."/>
            <person name="Oren A."/>
            <person name="Chaudhuri R.R."/>
            <person name="La Ragione R."/>
            <person name="Hildebrand F."/>
            <person name="Pallen M.J."/>
        </authorList>
    </citation>
    <scope>NUCLEOTIDE SEQUENCE</scope>
    <source>
        <strain evidence="9">ChiBcec1-1630</strain>
    </source>
</reference>
<keyword evidence="2 7" id="KW-0813">Transport</keyword>
<evidence type="ECO:0000256" key="4">
    <source>
        <dbReference type="ARBA" id="ARBA00022692"/>
    </source>
</evidence>
<comment type="subcellular location">
    <subcellularLocation>
        <location evidence="1 7">Cell membrane</location>
        <topology evidence="1 7">Multi-pass membrane protein</topology>
    </subcellularLocation>
</comment>
<gene>
    <name evidence="9" type="ORF">H9926_11510</name>
</gene>
<dbReference type="GO" id="GO:0005886">
    <property type="term" value="C:plasma membrane"/>
    <property type="evidence" value="ECO:0007669"/>
    <property type="project" value="UniProtKB-SubCell"/>
</dbReference>
<dbReference type="InterPro" id="IPR000515">
    <property type="entry name" value="MetI-like"/>
</dbReference>
<feature type="transmembrane region" description="Helical" evidence="7">
    <location>
        <begin position="222"/>
        <end position="243"/>
    </location>
</feature>
<organism evidence="9 10">
    <name type="scientific">Candidatus Eisenbergiella intestinigallinarum</name>
    <dbReference type="NCBI Taxonomy" id="2838549"/>
    <lineage>
        <taxon>Bacteria</taxon>
        <taxon>Bacillati</taxon>
        <taxon>Bacillota</taxon>
        <taxon>Clostridia</taxon>
        <taxon>Lachnospirales</taxon>
        <taxon>Lachnospiraceae</taxon>
        <taxon>Eisenbergiella</taxon>
    </lineage>
</organism>
<keyword evidence="3" id="KW-1003">Cell membrane</keyword>
<dbReference type="GO" id="GO:0055085">
    <property type="term" value="P:transmembrane transport"/>
    <property type="evidence" value="ECO:0007669"/>
    <property type="project" value="InterPro"/>
</dbReference>
<dbReference type="Gene3D" id="1.10.3720.10">
    <property type="entry name" value="MetI-like"/>
    <property type="match status" value="1"/>
</dbReference>